<proteinExistence type="predicted"/>
<keyword evidence="5" id="KW-0804">Transcription</keyword>
<evidence type="ECO:0000256" key="1">
    <source>
        <dbReference type="ARBA" id="ARBA00022473"/>
    </source>
</evidence>
<feature type="region of interest" description="Disordered" evidence="7">
    <location>
        <begin position="79"/>
        <end position="109"/>
    </location>
</feature>
<keyword evidence="4" id="KW-0238">DNA-binding</keyword>
<sequence length="476" mass="51036">MSGERSSSSPMLILDISGAGSNSGGGNTSNPSAYSMKKPTNTARSVKLEQERYDDGDKHATYQHHQAHGRTIPDLQPIHHNGGQHRESDGAHQNPDFGVLMPQPSGPPVTVPTSQPVYVYQSTTPEMTPSGRVSFPTLQCYGGQQNVLEQPQTLESLPSILATYSSSCESAKKRRMLDADYDYEFDQSSLSPDGYQPEKRIRYDGNYGGWAYAPTTPVSQEYNHGNDGAAIAYGGTDLLMSRANASLPVVMSGLDDESSSNGSCHINACHCDPSPAKTMMCVADTGTYESSGVVYYYHHATAHQQEQLQPTQTHPLPLIDSTPTHSPVGADSSLSVCSSSPVKLDESSCSVGKYGQDCVQPTTVAMLEPSGGQQLSPTSTSSGGGGVVGGGGIDNVQTKSVSYGGGRKSRAGRNRKRVVKDSVSFQEVQNQRVIANVRERQRTQSLNEAFASLRKIIPTLPSDKLSKIQTLRLASR</sequence>
<dbReference type="SMART" id="SM00353">
    <property type="entry name" value="HLH"/>
    <property type="match status" value="1"/>
</dbReference>
<dbReference type="PANTHER" id="PTHR23349:SF50">
    <property type="entry name" value="PROTEIN TWIST"/>
    <property type="match status" value="1"/>
</dbReference>
<evidence type="ECO:0000256" key="3">
    <source>
        <dbReference type="ARBA" id="ARBA00023015"/>
    </source>
</evidence>
<evidence type="ECO:0000256" key="5">
    <source>
        <dbReference type="ARBA" id="ARBA00023163"/>
    </source>
</evidence>
<feature type="region of interest" description="Disordered" evidence="7">
    <location>
        <begin position="368"/>
        <end position="418"/>
    </location>
</feature>
<evidence type="ECO:0000259" key="8">
    <source>
        <dbReference type="PROSITE" id="PS50888"/>
    </source>
</evidence>
<dbReference type="InterPro" id="IPR050283">
    <property type="entry name" value="E-box_TF_Regulators"/>
</dbReference>
<keyword evidence="6" id="KW-0539">Nucleus</keyword>
<feature type="compositionally biased region" description="Gly residues" evidence="7">
    <location>
        <begin position="382"/>
        <end position="393"/>
    </location>
</feature>
<dbReference type="GO" id="GO:0030154">
    <property type="term" value="P:cell differentiation"/>
    <property type="evidence" value="ECO:0007669"/>
    <property type="project" value="UniProtKB-KW"/>
</dbReference>
<reference evidence="9" key="2">
    <citation type="submission" date="2020-05" db="UniProtKB">
        <authorList>
            <consortium name="EnsemblMetazoa"/>
        </authorList>
    </citation>
    <scope>IDENTIFICATION</scope>
    <source>
        <strain evidence="9">MINIMUS1</strain>
    </source>
</reference>
<dbReference type="VEuPathDB" id="VectorBase:AMIN004405"/>
<feature type="compositionally biased region" description="Basic and acidic residues" evidence="7">
    <location>
        <begin position="46"/>
        <end position="60"/>
    </location>
</feature>
<feature type="compositionally biased region" description="Basic residues" evidence="7">
    <location>
        <begin position="407"/>
        <end position="418"/>
    </location>
</feature>
<dbReference type="Proteomes" id="UP000075920">
    <property type="component" value="Unassembled WGS sequence"/>
</dbReference>
<dbReference type="InterPro" id="IPR036638">
    <property type="entry name" value="HLH_DNA-bd_sf"/>
</dbReference>
<name>A0A182W245_9DIPT</name>
<feature type="compositionally biased region" description="Polar residues" evidence="7">
    <location>
        <begin position="1"/>
        <end position="10"/>
    </location>
</feature>
<dbReference type="InterPro" id="IPR011598">
    <property type="entry name" value="bHLH_dom"/>
</dbReference>
<evidence type="ECO:0000256" key="6">
    <source>
        <dbReference type="ARBA" id="ARBA00023242"/>
    </source>
</evidence>
<reference evidence="10" key="1">
    <citation type="submission" date="2013-03" db="EMBL/GenBank/DDBJ databases">
        <title>The Genome Sequence of Anopheles minimus MINIMUS1.</title>
        <authorList>
            <consortium name="The Broad Institute Genomics Platform"/>
            <person name="Neafsey D.E."/>
            <person name="Walton C."/>
            <person name="Walker B."/>
            <person name="Young S.K."/>
            <person name="Zeng Q."/>
            <person name="Gargeya S."/>
            <person name="Fitzgerald M."/>
            <person name="Haas B."/>
            <person name="Abouelleil A."/>
            <person name="Allen A.W."/>
            <person name="Alvarado L."/>
            <person name="Arachchi H.M."/>
            <person name="Berlin A.M."/>
            <person name="Chapman S.B."/>
            <person name="Gainer-Dewar J."/>
            <person name="Goldberg J."/>
            <person name="Griggs A."/>
            <person name="Gujja S."/>
            <person name="Hansen M."/>
            <person name="Howarth C."/>
            <person name="Imamovic A."/>
            <person name="Ireland A."/>
            <person name="Larimer J."/>
            <person name="McCowan C."/>
            <person name="Murphy C."/>
            <person name="Pearson M."/>
            <person name="Poon T.W."/>
            <person name="Priest M."/>
            <person name="Roberts A."/>
            <person name="Saif S."/>
            <person name="Shea T."/>
            <person name="Sisk P."/>
            <person name="Sykes S."/>
            <person name="Wortman J."/>
            <person name="Nusbaum C."/>
            <person name="Birren B."/>
        </authorList>
    </citation>
    <scope>NUCLEOTIDE SEQUENCE [LARGE SCALE GENOMIC DNA]</scope>
    <source>
        <strain evidence="10">MINIMUS1</strain>
    </source>
</reference>
<dbReference type="STRING" id="112268.A0A182W245"/>
<dbReference type="PANTHER" id="PTHR23349">
    <property type="entry name" value="BASIC HELIX-LOOP-HELIX TRANSCRIPTION FACTOR, TWIST"/>
    <property type="match status" value="1"/>
</dbReference>
<evidence type="ECO:0000313" key="9">
    <source>
        <dbReference type="EnsemblMetazoa" id="AMIN004405-PA"/>
    </source>
</evidence>
<dbReference type="GO" id="GO:0000977">
    <property type="term" value="F:RNA polymerase II transcription regulatory region sequence-specific DNA binding"/>
    <property type="evidence" value="ECO:0007669"/>
    <property type="project" value="TreeGrafter"/>
</dbReference>
<keyword evidence="10" id="KW-1185">Reference proteome</keyword>
<dbReference type="GO" id="GO:0046983">
    <property type="term" value="F:protein dimerization activity"/>
    <property type="evidence" value="ECO:0007669"/>
    <property type="project" value="InterPro"/>
</dbReference>
<dbReference type="EnsemblMetazoa" id="AMIN004405-RA">
    <property type="protein sequence ID" value="AMIN004405-PA"/>
    <property type="gene ID" value="AMIN004405"/>
</dbReference>
<keyword evidence="3" id="KW-0805">Transcription regulation</keyword>
<evidence type="ECO:0000256" key="2">
    <source>
        <dbReference type="ARBA" id="ARBA00022782"/>
    </source>
</evidence>
<evidence type="ECO:0000313" key="10">
    <source>
        <dbReference type="Proteomes" id="UP000075920"/>
    </source>
</evidence>
<dbReference type="Pfam" id="PF00010">
    <property type="entry name" value="HLH"/>
    <property type="match status" value="1"/>
</dbReference>
<protein>
    <recommendedName>
        <fullName evidence="8">BHLH domain-containing protein</fullName>
    </recommendedName>
</protein>
<accession>A0A182W245</accession>
<organism evidence="9 10">
    <name type="scientific">Anopheles minimus</name>
    <dbReference type="NCBI Taxonomy" id="112268"/>
    <lineage>
        <taxon>Eukaryota</taxon>
        <taxon>Metazoa</taxon>
        <taxon>Ecdysozoa</taxon>
        <taxon>Arthropoda</taxon>
        <taxon>Hexapoda</taxon>
        <taxon>Insecta</taxon>
        <taxon>Pterygota</taxon>
        <taxon>Neoptera</taxon>
        <taxon>Endopterygota</taxon>
        <taxon>Diptera</taxon>
        <taxon>Nematocera</taxon>
        <taxon>Culicoidea</taxon>
        <taxon>Culicidae</taxon>
        <taxon>Anophelinae</taxon>
        <taxon>Anopheles</taxon>
    </lineage>
</organism>
<dbReference type="Gene3D" id="4.10.280.10">
    <property type="entry name" value="Helix-loop-helix DNA-binding domain"/>
    <property type="match status" value="1"/>
</dbReference>
<dbReference type="GO" id="GO:0000981">
    <property type="term" value="F:DNA-binding transcription factor activity, RNA polymerase II-specific"/>
    <property type="evidence" value="ECO:0007669"/>
    <property type="project" value="TreeGrafter"/>
</dbReference>
<feature type="domain" description="BHLH" evidence="8">
    <location>
        <begin position="430"/>
        <end position="476"/>
    </location>
</feature>
<dbReference type="SUPFAM" id="SSF47459">
    <property type="entry name" value="HLH, helix-loop-helix DNA-binding domain"/>
    <property type="match status" value="1"/>
</dbReference>
<dbReference type="PROSITE" id="PS50888">
    <property type="entry name" value="BHLH"/>
    <property type="match status" value="1"/>
</dbReference>
<feature type="compositionally biased region" description="Low complexity" evidence="7">
    <location>
        <begin position="370"/>
        <end position="381"/>
    </location>
</feature>
<keyword evidence="2" id="KW-0221">Differentiation</keyword>
<dbReference type="AlphaFoldDB" id="A0A182W245"/>
<evidence type="ECO:0000256" key="4">
    <source>
        <dbReference type="ARBA" id="ARBA00023125"/>
    </source>
</evidence>
<feature type="region of interest" description="Disordered" evidence="7">
    <location>
        <begin position="1"/>
        <end position="67"/>
    </location>
</feature>
<keyword evidence="1" id="KW-0217">Developmental protein</keyword>
<evidence type="ECO:0000256" key="7">
    <source>
        <dbReference type="SAM" id="MobiDB-lite"/>
    </source>
</evidence>